<evidence type="ECO:0000256" key="2">
    <source>
        <dbReference type="ARBA" id="ARBA00022670"/>
    </source>
</evidence>
<evidence type="ECO:0000313" key="6">
    <source>
        <dbReference type="EMBL" id="TWI92176.1"/>
    </source>
</evidence>
<accession>A0A562TGK6</accession>
<dbReference type="CDD" id="cd03129">
    <property type="entry name" value="GAT1_Peptidase_E_like"/>
    <property type="match status" value="1"/>
</dbReference>
<keyword evidence="5" id="KW-0732">Signal</keyword>
<name>A0A562TGK6_CHIJA</name>
<keyword evidence="4" id="KW-0720">Serine protease</keyword>
<feature type="chain" id="PRO_5021872616" evidence="5">
    <location>
        <begin position="27"/>
        <end position="282"/>
    </location>
</feature>
<dbReference type="SUPFAM" id="SSF52317">
    <property type="entry name" value="Class I glutamine amidotransferase-like"/>
    <property type="match status" value="1"/>
</dbReference>
<gene>
    <name evidence="6" type="ORF">LX66_1559</name>
</gene>
<evidence type="ECO:0000256" key="1">
    <source>
        <dbReference type="ARBA" id="ARBA00006534"/>
    </source>
</evidence>
<comment type="caution">
    <text evidence="6">The sequence shown here is derived from an EMBL/GenBank/DDBJ whole genome shotgun (WGS) entry which is preliminary data.</text>
</comment>
<evidence type="ECO:0000256" key="3">
    <source>
        <dbReference type="ARBA" id="ARBA00022801"/>
    </source>
</evidence>
<keyword evidence="2" id="KW-0645">Protease</keyword>
<evidence type="ECO:0000313" key="7">
    <source>
        <dbReference type="Proteomes" id="UP000316778"/>
    </source>
</evidence>
<dbReference type="GO" id="GO:0006508">
    <property type="term" value="P:proteolysis"/>
    <property type="evidence" value="ECO:0007669"/>
    <property type="project" value="UniProtKB-KW"/>
</dbReference>
<dbReference type="InterPro" id="IPR029062">
    <property type="entry name" value="Class_I_gatase-like"/>
</dbReference>
<dbReference type="Proteomes" id="UP000316778">
    <property type="component" value="Unassembled WGS sequence"/>
</dbReference>
<evidence type="ECO:0000256" key="4">
    <source>
        <dbReference type="ARBA" id="ARBA00022825"/>
    </source>
</evidence>
<keyword evidence="7" id="KW-1185">Reference proteome</keyword>
<comment type="similarity">
    <text evidence="1">Belongs to the peptidase S51 family.</text>
</comment>
<dbReference type="OrthoDB" id="9799980at2"/>
<dbReference type="PANTHER" id="PTHR36175">
    <property type="entry name" value="CYANOPHYCINASE"/>
    <property type="match status" value="1"/>
</dbReference>
<proteinExistence type="inferred from homology"/>
<dbReference type="Pfam" id="PF03575">
    <property type="entry name" value="Peptidase_S51"/>
    <property type="match status" value="1"/>
</dbReference>
<protein>
    <submittedName>
        <fullName evidence="6">Cyanophycinase</fullName>
    </submittedName>
</protein>
<dbReference type="RefSeq" id="WP_145711460.1">
    <property type="nucleotide sequence ID" value="NZ_BAAAFY010000001.1"/>
</dbReference>
<sequence length="282" mass="30988">MLYKKPLSIFLLFCIYDFLSPQPALSQTQGTQIITSGGKASEQLFIELIGGPDANVVFIPTAASSLRSDSGIIWNPDKDANKKEFKDALLKRFKLNDLTILHTRDRQEANREAFIAALRKAKAVWISGGNAGRFTAAYIGTKVEEELKALLKRGGIIAGESAGAIVQGSYTIRGNPNKPVLMVKGSEKGLCLLDKVAINPHLSSAKRENELVTIIDTYPYLLGIGIDDDTGLIIKDGVGEVFGSGKIAIYDNKRHKEGWYYWLKAGDKFDFKNRVPVNIVPE</sequence>
<keyword evidence="3" id="KW-0378">Hydrolase</keyword>
<dbReference type="Gene3D" id="3.40.50.880">
    <property type="match status" value="1"/>
</dbReference>
<dbReference type="AlphaFoldDB" id="A0A562TGK6"/>
<feature type="signal peptide" evidence="5">
    <location>
        <begin position="1"/>
        <end position="26"/>
    </location>
</feature>
<dbReference type="InterPro" id="IPR005320">
    <property type="entry name" value="Peptidase_S51"/>
</dbReference>
<evidence type="ECO:0000256" key="5">
    <source>
        <dbReference type="SAM" id="SignalP"/>
    </source>
</evidence>
<organism evidence="6 7">
    <name type="scientific">Chitinophaga japonensis</name>
    <name type="common">Flexibacter japonensis</name>
    <dbReference type="NCBI Taxonomy" id="104662"/>
    <lineage>
        <taxon>Bacteria</taxon>
        <taxon>Pseudomonadati</taxon>
        <taxon>Bacteroidota</taxon>
        <taxon>Chitinophagia</taxon>
        <taxon>Chitinophagales</taxon>
        <taxon>Chitinophagaceae</taxon>
        <taxon>Chitinophaga</taxon>
    </lineage>
</organism>
<reference evidence="6 7" key="1">
    <citation type="journal article" date="2013" name="Stand. Genomic Sci.">
        <title>Genomic Encyclopedia of Type Strains, Phase I: The one thousand microbial genomes (KMG-I) project.</title>
        <authorList>
            <person name="Kyrpides N.C."/>
            <person name="Woyke T."/>
            <person name="Eisen J.A."/>
            <person name="Garrity G."/>
            <person name="Lilburn T.G."/>
            <person name="Beck B.J."/>
            <person name="Whitman W.B."/>
            <person name="Hugenholtz P."/>
            <person name="Klenk H.P."/>
        </authorList>
    </citation>
    <scope>NUCLEOTIDE SEQUENCE [LARGE SCALE GENOMIC DNA]</scope>
    <source>
        <strain evidence="6 7">DSM 13484</strain>
    </source>
</reference>
<dbReference type="EMBL" id="VLLG01000002">
    <property type="protein sequence ID" value="TWI92176.1"/>
    <property type="molecule type" value="Genomic_DNA"/>
</dbReference>
<dbReference type="PANTHER" id="PTHR36175:SF1">
    <property type="entry name" value="CYANOPHYCINASE"/>
    <property type="match status" value="1"/>
</dbReference>
<dbReference type="GO" id="GO:0008236">
    <property type="term" value="F:serine-type peptidase activity"/>
    <property type="evidence" value="ECO:0007669"/>
    <property type="project" value="UniProtKB-KW"/>
</dbReference>